<dbReference type="RefSeq" id="WP_058286706.1">
    <property type="nucleotide sequence ID" value="NZ_CYSR01000030.1"/>
</dbReference>
<organism evidence="1 2">
    <name type="scientific">Leisingera aquaemixtae</name>
    <dbReference type="NCBI Taxonomy" id="1396826"/>
    <lineage>
        <taxon>Bacteria</taxon>
        <taxon>Pseudomonadati</taxon>
        <taxon>Pseudomonadota</taxon>
        <taxon>Alphaproteobacteria</taxon>
        <taxon>Rhodobacterales</taxon>
        <taxon>Roseobacteraceae</taxon>
        <taxon>Leisingera</taxon>
    </lineage>
</organism>
<dbReference type="STRING" id="1396826.PHA8399_02775"/>
<dbReference type="EMBL" id="CYSR01000030">
    <property type="protein sequence ID" value="CUI00642.1"/>
    <property type="molecule type" value="Genomic_DNA"/>
</dbReference>
<dbReference type="AlphaFoldDB" id="A0A0N7M4U9"/>
<proteinExistence type="predicted"/>
<evidence type="ECO:0000313" key="1">
    <source>
        <dbReference type="EMBL" id="CUI00642.1"/>
    </source>
</evidence>
<protein>
    <submittedName>
        <fullName evidence="1">Uncharacterized protein</fullName>
    </submittedName>
</protein>
<accession>A0A0N7M4U9</accession>
<evidence type="ECO:0000313" key="2">
    <source>
        <dbReference type="Proteomes" id="UP000051326"/>
    </source>
</evidence>
<reference evidence="1 2" key="1">
    <citation type="submission" date="2015-09" db="EMBL/GenBank/DDBJ databases">
        <authorList>
            <consortium name="Swine Surveillance"/>
        </authorList>
    </citation>
    <scope>NUCLEOTIDE SEQUENCE [LARGE SCALE GENOMIC DNA]</scope>
    <source>
        <strain evidence="1 2">CECT 8399</strain>
    </source>
</reference>
<name>A0A0N7M4U9_9RHOB</name>
<gene>
    <name evidence="1" type="ORF">PHA8399_02775</name>
</gene>
<sequence>MPTHLRTLKALLSLDALVAAVLLLLLPQWARADISRFAGEYAGSVEIVKEDGDTDPRDMSVAIRELKKGFTIKWTSTTEKDDGRRKSKTYEIEFLPSGREGVFSAAMTRNVFGHSVPLDPMKGEPFVWCRITGDTLTVFSLYIHPNGDYEMQQYDRTLAEGGLDLEYISRLNGEPRRQLRTFLSRQ</sequence>
<dbReference type="Proteomes" id="UP000051326">
    <property type="component" value="Unassembled WGS sequence"/>
</dbReference>